<dbReference type="PANTHER" id="PTHR33130">
    <property type="entry name" value="PUTATIVE (DUF1639)-RELATED"/>
    <property type="match status" value="1"/>
</dbReference>
<proteinExistence type="predicted"/>
<organism evidence="2 3">
    <name type="scientific">Cucurbita argyrosperma subsp. sororia</name>
    <dbReference type="NCBI Taxonomy" id="37648"/>
    <lineage>
        <taxon>Eukaryota</taxon>
        <taxon>Viridiplantae</taxon>
        <taxon>Streptophyta</taxon>
        <taxon>Embryophyta</taxon>
        <taxon>Tracheophyta</taxon>
        <taxon>Spermatophyta</taxon>
        <taxon>Magnoliopsida</taxon>
        <taxon>eudicotyledons</taxon>
        <taxon>Gunneridae</taxon>
        <taxon>Pentapetalae</taxon>
        <taxon>rosids</taxon>
        <taxon>fabids</taxon>
        <taxon>Cucurbitales</taxon>
        <taxon>Cucurbitaceae</taxon>
        <taxon>Cucurbiteae</taxon>
        <taxon>Cucurbita</taxon>
    </lineage>
</organism>
<reference evidence="2 3" key="1">
    <citation type="journal article" date="2021" name="Hortic Res">
        <title>The domestication of Cucurbita argyrosperma as revealed by the genome of its wild relative.</title>
        <authorList>
            <person name="Barrera-Redondo J."/>
            <person name="Sanchez-de la Vega G."/>
            <person name="Aguirre-Liguori J.A."/>
            <person name="Castellanos-Morales G."/>
            <person name="Gutierrez-Guerrero Y.T."/>
            <person name="Aguirre-Dugua X."/>
            <person name="Aguirre-Planter E."/>
            <person name="Tenaillon M.I."/>
            <person name="Lira-Saade R."/>
            <person name="Eguiarte L.E."/>
        </authorList>
    </citation>
    <scope>NUCLEOTIDE SEQUENCE [LARGE SCALE GENOMIC DNA]</scope>
    <source>
        <strain evidence="2">JBR-2021</strain>
    </source>
</reference>
<accession>A0AAV6MC69</accession>
<comment type="caution">
    <text evidence="2">The sequence shown here is derived from an EMBL/GenBank/DDBJ whole genome shotgun (WGS) entry which is preliminary data.</text>
</comment>
<dbReference type="Pfam" id="PF07797">
    <property type="entry name" value="DUF1639"/>
    <property type="match status" value="1"/>
</dbReference>
<protein>
    <submittedName>
        <fullName evidence="2">Uncharacterized protein</fullName>
    </submittedName>
</protein>
<sequence>MTTQTSIDKNLEAPPSPPLLWAKHKYRKIISCKDPSFMASEFQRVSISAPNMASLRKALSKYETVVLKIEEENKATEKEKGTKVKEKKIIKTLKSKRLQSKNMALNMNVTLSKSEIEEDFLKMTGKKPPLKTKKRHAAIQRDVEFYFIVEEVYLGMQLKEISNDRYNVTDSSK</sequence>
<gene>
    <name evidence="2" type="ORF">SDJN03_23660</name>
</gene>
<evidence type="ECO:0000256" key="1">
    <source>
        <dbReference type="SAM" id="Coils"/>
    </source>
</evidence>
<dbReference type="Proteomes" id="UP000685013">
    <property type="component" value="Chromosome 15"/>
</dbReference>
<dbReference type="InterPro" id="IPR012438">
    <property type="entry name" value="DUF1639"/>
</dbReference>
<dbReference type="PANTHER" id="PTHR33130:SF43">
    <property type="entry name" value="OS01G0688600 PROTEIN"/>
    <property type="match status" value="1"/>
</dbReference>
<keyword evidence="3" id="KW-1185">Reference proteome</keyword>
<feature type="non-terminal residue" evidence="2">
    <location>
        <position position="1"/>
    </location>
</feature>
<keyword evidence="1" id="KW-0175">Coiled coil</keyword>
<name>A0AAV6MC69_9ROSI</name>
<dbReference type="AlphaFoldDB" id="A0AAV6MC69"/>
<evidence type="ECO:0000313" key="2">
    <source>
        <dbReference type="EMBL" id="KAG6579212.1"/>
    </source>
</evidence>
<dbReference type="EMBL" id="JAGKQH010000015">
    <property type="protein sequence ID" value="KAG6579212.1"/>
    <property type="molecule type" value="Genomic_DNA"/>
</dbReference>
<evidence type="ECO:0000313" key="3">
    <source>
        <dbReference type="Proteomes" id="UP000685013"/>
    </source>
</evidence>
<feature type="coiled-coil region" evidence="1">
    <location>
        <begin position="52"/>
        <end position="79"/>
    </location>
</feature>